<dbReference type="AlphaFoldDB" id="A0A0U0UE70"/>
<dbReference type="InterPro" id="IPR036425">
    <property type="entry name" value="MoaB/Mog-like_dom_sf"/>
</dbReference>
<reference evidence="2" key="1">
    <citation type="submission" date="2015-03" db="EMBL/GenBank/DDBJ databases">
        <authorList>
            <consortium name="Pathogen Informatics"/>
        </authorList>
    </citation>
    <scope>NUCLEOTIDE SEQUENCE [LARGE SCALE GENOMIC DNA]</scope>
    <source>
        <strain evidence="2">K00500041</strain>
    </source>
</reference>
<accession>A0A0U0UE70</accession>
<name>A0A0U0UE70_MYCTX</name>
<protein>
    <submittedName>
        <fullName evidence="1">MoaB2</fullName>
    </submittedName>
</protein>
<dbReference type="STRING" id="115862.BBG46_05310"/>
<dbReference type="Proteomes" id="UP000038802">
    <property type="component" value="Unassembled WGS sequence"/>
</dbReference>
<dbReference type="EMBL" id="CSAE01000804">
    <property type="protein sequence ID" value="COW94352.1"/>
    <property type="molecule type" value="Genomic_DNA"/>
</dbReference>
<proteinExistence type="predicted"/>
<evidence type="ECO:0000313" key="1">
    <source>
        <dbReference type="EMBL" id="COW94352.1"/>
    </source>
</evidence>
<sequence>MSRGLAGVSGSTLVVNLAGSRYAVRDGMATLNPLAAQIIGQLSSLEI</sequence>
<dbReference type="Gene3D" id="3.40.980.10">
    <property type="entry name" value="MoaB/Mog-like domain"/>
    <property type="match status" value="1"/>
</dbReference>
<organism evidence="1 2">
    <name type="scientific">Mycobacterium tuberculosis</name>
    <dbReference type="NCBI Taxonomy" id="1773"/>
    <lineage>
        <taxon>Bacteria</taxon>
        <taxon>Bacillati</taxon>
        <taxon>Actinomycetota</taxon>
        <taxon>Actinomycetes</taxon>
        <taxon>Mycobacteriales</taxon>
        <taxon>Mycobacteriaceae</taxon>
        <taxon>Mycobacterium</taxon>
        <taxon>Mycobacterium tuberculosis complex</taxon>
    </lineage>
</organism>
<evidence type="ECO:0000313" key="2">
    <source>
        <dbReference type="Proteomes" id="UP000038802"/>
    </source>
</evidence>
<gene>
    <name evidence="1" type="primary">moaB2</name>
    <name evidence="1" type="ORF">ERS007703_04500</name>
</gene>
<dbReference type="SUPFAM" id="SSF53218">
    <property type="entry name" value="Molybdenum cofactor biosynthesis proteins"/>
    <property type="match status" value="1"/>
</dbReference>